<reference evidence="1 2" key="1">
    <citation type="journal article" date="2012" name="J. Bacteriol.">
        <title>Draft Genome Sequences of the Diarrheagenic Escherichia coli Collection.</title>
        <authorList>
            <person name="Hazen T.H."/>
            <person name="Sahl J.W."/>
            <person name="Redman J.C."/>
            <person name="Morris C.R."/>
            <person name="Daugherty S.C."/>
            <person name="Chibucos M.C."/>
            <person name="Sengamalay N.A."/>
            <person name="Fraser-Liggett C.M."/>
            <person name="Steinsland H."/>
            <person name="Whittam T.S."/>
            <person name="Whittam B."/>
            <person name="Manning S.D."/>
            <person name="Rasko D.A."/>
        </authorList>
    </citation>
    <scope>NUCLEOTIDE SEQUENCE [LARGE SCALE GENOMIC DNA]</scope>
    <source>
        <strain evidence="1 2">DEC2D</strain>
    </source>
</reference>
<evidence type="ECO:0000313" key="2">
    <source>
        <dbReference type="Proteomes" id="UP000005272"/>
    </source>
</evidence>
<evidence type="ECO:0000313" key="1">
    <source>
        <dbReference type="EMBL" id="EHU46277.1"/>
    </source>
</evidence>
<gene>
    <name evidence="1" type="ORF">ECDEC2D_1733</name>
</gene>
<comment type="caution">
    <text evidence="1">The sequence shown here is derived from an EMBL/GenBank/DDBJ whole genome shotgun (WGS) entry which is preliminary data.</text>
</comment>
<sequence>MSTQEFKVKLPEYTIEQIERIIYNKNTTIEEYVVSVILEKADQDFRRIVKPFSFTGDEMSFLKNISVSLLYVLLTNHACAETATLTTTTFSSELSGIINRKLSAMGASASSFRQRYQDIHVRQRLLHQIMLHLPGFLLQQCRGVLWLTVLV</sequence>
<dbReference type="RefSeq" id="WP_000107045.1">
    <property type="nucleotide sequence ID" value="NZ_AIFC01000019.1"/>
</dbReference>
<name>A0A828U957_ECOLX</name>
<dbReference type="Proteomes" id="UP000005272">
    <property type="component" value="Unassembled WGS sequence"/>
</dbReference>
<protein>
    <submittedName>
        <fullName evidence="1">Uncharacterized protein</fullName>
    </submittedName>
</protein>
<accession>A0A828U957</accession>
<dbReference type="EMBL" id="AIFC01000019">
    <property type="protein sequence ID" value="EHU46277.1"/>
    <property type="molecule type" value="Genomic_DNA"/>
</dbReference>
<proteinExistence type="predicted"/>
<organism evidence="1 2">
    <name type="scientific">Escherichia coli DEC2D</name>
    <dbReference type="NCBI Taxonomy" id="868141"/>
    <lineage>
        <taxon>Bacteria</taxon>
        <taxon>Pseudomonadati</taxon>
        <taxon>Pseudomonadota</taxon>
        <taxon>Gammaproteobacteria</taxon>
        <taxon>Enterobacterales</taxon>
        <taxon>Enterobacteriaceae</taxon>
        <taxon>Escherichia</taxon>
    </lineage>
</organism>
<dbReference type="AlphaFoldDB" id="A0A828U957"/>